<dbReference type="GO" id="GO:0006633">
    <property type="term" value="P:fatty acid biosynthetic process"/>
    <property type="evidence" value="ECO:0007669"/>
    <property type="project" value="UniProtKB-KW"/>
</dbReference>
<gene>
    <name evidence="9" type="ORF">DI09_144p60</name>
</gene>
<evidence type="ECO:0000256" key="6">
    <source>
        <dbReference type="ARBA" id="ARBA00023098"/>
    </source>
</evidence>
<evidence type="ECO:0000256" key="4">
    <source>
        <dbReference type="ARBA" id="ARBA00022832"/>
    </source>
</evidence>
<sequence length="128" mass="13815">MLGIGVDCVLINRIESIVGKRLDPHSLAKRILSANEYKYFGSTFTDPRSSKCVSFLAGRFALKEASFKALSSSSALKWNFSFKDIETATQDGSCVPVTTYLPSNLPLVTSLTHDGGIAIAVALVTNRV</sequence>
<dbReference type="VEuPathDB" id="MicrosporidiaDB:DI09_144p60"/>
<dbReference type="SUPFAM" id="SSF56214">
    <property type="entry name" value="4'-phosphopantetheinyl transferase"/>
    <property type="match status" value="1"/>
</dbReference>
<dbReference type="GeneID" id="25258437"/>
<evidence type="ECO:0000256" key="5">
    <source>
        <dbReference type="ARBA" id="ARBA00022842"/>
    </source>
</evidence>
<keyword evidence="5" id="KW-0460">Magnesium</keyword>
<organism evidence="9 10">
    <name type="scientific">Mitosporidium daphniae</name>
    <dbReference type="NCBI Taxonomy" id="1485682"/>
    <lineage>
        <taxon>Eukaryota</taxon>
        <taxon>Fungi</taxon>
        <taxon>Fungi incertae sedis</taxon>
        <taxon>Microsporidia</taxon>
        <taxon>Mitosporidium</taxon>
    </lineage>
</organism>
<evidence type="ECO:0000256" key="7">
    <source>
        <dbReference type="ARBA" id="ARBA00023160"/>
    </source>
</evidence>
<evidence type="ECO:0000259" key="8">
    <source>
        <dbReference type="Pfam" id="PF01648"/>
    </source>
</evidence>
<keyword evidence="2" id="KW-0808">Transferase</keyword>
<proteinExistence type="inferred from homology"/>
<dbReference type="AlphaFoldDB" id="A0A098VUN0"/>
<accession>A0A098VUN0</accession>
<reference evidence="9 10" key="1">
    <citation type="submission" date="2014-04" db="EMBL/GenBank/DDBJ databases">
        <title>A new species of microsporidia sheds light on the evolution of extreme parasitism.</title>
        <authorList>
            <person name="Haag K.L."/>
            <person name="James T.Y."/>
            <person name="Larsson R."/>
            <person name="Schaer T.M."/>
            <person name="Refardt D."/>
            <person name="Pombert J.-F."/>
            <person name="Ebert D."/>
        </authorList>
    </citation>
    <scope>NUCLEOTIDE SEQUENCE [LARGE SCALE GENOMIC DNA]</scope>
    <source>
        <strain evidence="9 10">UGP3</strain>
        <tissue evidence="9">Spores</tissue>
    </source>
</reference>
<dbReference type="Pfam" id="PF01648">
    <property type="entry name" value="ACPS"/>
    <property type="match status" value="1"/>
</dbReference>
<dbReference type="InterPro" id="IPR008278">
    <property type="entry name" value="4-PPantetheinyl_Trfase_dom"/>
</dbReference>
<dbReference type="NCBIfam" id="TIGR00556">
    <property type="entry name" value="pantethn_trn"/>
    <property type="match status" value="1"/>
</dbReference>
<dbReference type="InterPro" id="IPR002582">
    <property type="entry name" value="ACPS"/>
</dbReference>
<dbReference type="GO" id="GO:0008897">
    <property type="term" value="F:holo-[acyl-carrier-protein] synthase activity"/>
    <property type="evidence" value="ECO:0007669"/>
    <property type="project" value="InterPro"/>
</dbReference>
<evidence type="ECO:0000256" key="1">
    <source>
        <dbReference type="ARBA" id="ARBA00022516"/>
    </source>
</evidence>
<dbReference type="EMBL" id="JMKJ01000049">
    <property type="protein sequence ID" value="KGG52682.1"/>
    <property type="molecule type" value="Genomic_DNA"/>
</dbReference>
<dbReference type="InterPro" id="IPR037143">
    <property type="entry name" value="4-PPantetheinyl_Trfase_dom_sf"/>
</dbReference>
<dbReference type="HAMAP" id="MF_00101">
    <property type="entry name" value="AcpS"/>
    <property type="match status" value="1"/>
</dbReference>
<evidence type="ECO:0000313" key="10">
    <source>
        <dbReference type="Proteomes" id="UP000029725"/>
    </source>
</evidence>
<keyword evidence="3" id="KW-0479">Metal-binding</keyword>
<keyword evidence="7" id="KW-0275">Fatty acid biosynthesis</keyword>
<protein>
    <recommendedName>
        <fullName evidence="8">4'-phosphopantetheinyl transferase domain-containing protein</fullName>
    </recommendedName>
</protein>
<dbReference type="RefSeq" id="XP_013239118.1">
    <property type="nucleotide sequence ID" value="XM_013383664.1"/>
</dbReference>
<keyword evidence="1" id="KW-0444">Lipid biosynthesis</keyword>
<dbReference type="GO" id="GO:0000287">
    <property type="term" value="F:magnesium ion binding"/>
    <property type="evidence" value="ECO:0007669"/>
    <property type="project" value="InterPro"/>
</dbReference>
<evidence type="ECO:0000313" key="9">
    <source>
        <dbReference type="EMBL" id="KGG52682.1"/>
    </source>
</evidence>
<evidence type="ECO:0000256" key="2">
    <source>
        <dbReference type="ARBA" id="ARBA00022679"/>
    </source>
</evidence>
<keyword evidence="4" id="KW-0276">Fatty acid metabolism</keyword>
<keyword evidence="10" id="KW-1185">Reference proteome</keyword>
<dbReference type="InterPro" id="IPR004568">
    <property type="entry name" value="Ppantetheine-prot_Trfase_dom"/>
</dbReference>
<dbReference type="HOGENOM" id="CLU_089696_3_2_1"/>
<dbReference type="Proteomes" id="UP000029725">
    <property type="component" value="Unassembled WGS sequence"/>
</dbReference>
<feature type="domain" description="4'-phosphopantetheinyl transferase" evidence="8">
    <location>
        <begin position="3"/>
        <end position="101"/>
    </location>
</feature>
<dbReference type="Gene3D" id="3.90.470.20">
    <property type="entry name" value="4'-phosphopantetheinyl transferase domain"/>
    <property type="match status" value="1"/>
</dbReference>
<evidence type="ECO:0000256" key="3">
    <source>
        <dbReference type="ARBA" id="ARBA00022723"/>
    </source>
</evidence>
<comment type="caution">
    <text evidence="9">The sequence shown here is derived from an EMBL/GenBank/DDBJ whole genome shotgun (WGS) entry which is preliminary data.</text>
</comment>
<name>A0A098VUN0_9MICR</name>
<keyword evidence="6" id="KW-0443">Lipid metabolism</keyword>